<dbReference type="EMBL" id="JJOU01000103">
    <property type="protein sequence ID" value="KKG14572.1"/>
    <property type="molecule type" value="Genomic_DNA"/>
</dbReference>
<evidence type="ECO:0000313" key="71">
    <source>
        <dbReference type="Proteomes" id="UP000034040"/>
    </source>
</evidence>
<evidence type="ECO:0000313" key="8">
    <source>
        <dbReference type="EMBL" id="KKG31663.1"/>
    </source>
</evidence>
<evidence type="ECO:0000313" key="77">
    <source>
        <dbReference type="Proteomes" id="UP000034152"/>
    </source>
</evidence>
<dbReference type="Proteomes" id="UP000034259">
    <property type="component" value="Unassembled WGS sequence"/>
</dbReference>
<dbReference type="Proteomes" id="UP000034820">
    <property type="component" value="Unassembled WGS sequence"/>
</dbReference>
<evidence type="ECO:0000313" key="53">
    <source>
        <dbReference type="EMBL" id="KKH85316.1"/>
    </source>
</evidence>
<evidence type="ECO:0000313" key="78">
    <source>
        <dbReference type="Proteomes" id="UP000034188"/>
    </source>
</evidence>
<dbReference type="Proteomes" id="UP000034668">
    <property type="component" value="Unassembled WGS sequence"/>
</dbReference>
<dbReference type="Proteomes" id="UP000034243">
    <property type="component" value="Unassembled WGS sequence"/>
</dbReference>
<proteinExistence type="predicted"/>
<dbReference type="Proteomes" id="UP000033878">
    <property type="component" value="Unassembled WGS sequence"/>
</dbReference>
<evidence type="ECO:0000313" key="83">
    <source>
        <dbReference type="Proteomes" id="UP000034253"/>
    </source>
</evidence>
<evidence type="ECO:0000313" key="56">
    <source>
        <dbReference type="EMBL" id="KKH93962.1"/>
    </source>
</evidence>
<dbReference type="EMBL" id="JJPU01000160">
    <property type="protein sequence ID" value="KKG93940.1"/>
    <property type="molecule type" value="Genomic_DNA"/>
</dbReference>
<dbReference type="Proteomes" id="UP000034450">
    <property type="component" value="Unassembled WGS sequence"/>
</dbReference>
<evidence type="ECO:0000313" key="97">
    <source>
        <dbReference type="Proteomes" id="UP000034578"/>
    </source>
</evidence>
<accession>A0A0F8MKK9</accession>
<keyword evidence="97" id="KW-1185">Reference proteome</keyword>
<evidence type="ECO:0000313" key="96">
    <source>
        <dbReference type="Proteomes" id="UP000034577"/>
    </source>
</evidence>
<evidence type="ECO:0000313" key="26">
    <source>
        <dbReference type="EMBL" id="KKG90224.1"/>
    </source>
</evidence>
<evidence type="ECO:0000313" key="49">
    <source>
        <dbReference type="EMBL" id="KKH74302.1"/>
    </source>
</evidence>
<evidence type="ECO:0000313" key="47">
    <source>
        <dbReference type="EMBL" id="KKH64831.1"/>
    </source>
</evidence>
<evidence type="ECO:0000313" key="50">
    <source>
        <dbReference type="EMBL" id="KKH74771.1"/>
    </source>
</evidence>
<dbReference type="Proteomes" id="UP000034387">
    <property type="component" value="Unassembled WGS sequence"/>
</dbReference>
<dbReference type="EMBL" id="JJQE01000040">
    <property type="protein sequence ID" value="KKH30956.1"/>
    <property type="molecule type" value="Genomic_DNA"/>
</dbReference>
<dbReference type="EMBL" id="JJQA01000034">
    <property type="protein sequence ID" value="KKH18909.1"/>
    <property type="molecule type" value="Genomic_DNA"/>
</dbReference>
<evidence type="ECO:0000313" key="106">
    <source>
        <dbReference type="Proteomes" id="UP000034817"/>
    </source>
</evidence>
<dbReference type="Proteomes" id="UP000034152">
    <property type="component" value="Unassembled WGS sequence"/>
</dbReference>
<dbReference type="GeneID" id="24850972"/>
<dbReference type="EMBL" id="JJQN01000137">
    <property type="protein sequence ID" value="KKH57322.1"/>
    <property type="molecule type" value="Genomic_DNA"/>
</dbReference>
<dbReference type="Proteomes" id="UP000034944">
    <property type="component" value="Unassembled WGS sequence"/>
</dbReference>
<evidence type="ECO:0000313" key="61">
    <source>
        <dbReference type="Proteomes" id="UP000033814"/>
    </source>
</evidence>
<evidence type="ECO:0000313" key="99">
    <source>
        <dbReference type="Proteomes" id="UP000034657"/>
    </source>
</evidence>
<dbReference type="EMBL" id="JJQK01000035">
    <property type="protein sequence ID" value="KKH55473.1"/>
    <property type="molecule type" value="Genomic_DNA"/>
</dbReference>
<evidence type="ECO:0000313" key="65">
    <source>
        <dbReference type="Proteomes" id="UP000033885"/>
    </source>
</evidence>
<dbReference type="EMBL" id="JJOT01000080">
    <property type="protein sequence ID" value="KKG01368.1"/>
    <property type="molecule type" value="Genomic_DNA"/>
</dbReference>
<evidence type="ECO:0000313" key="107">
    <source>
        <dbReference type="Proteomes" id="UP000034820"/>
    </source>
</evidence>
<dbReference type="Proteomes" id="UP000033835">
    <property type="component" value="Unassembled WGS sequence"/>
</dbReference>
<evidence type="ECO:0000313" key="10">
    <source>
        <dbReference type="EMBL" id="KKG38275.1"/>
    </source>
</evidence>
<evidence type="ECO:0000313" key="80">
    <source>
        <dbReference type="Proteomes" id="UP000034227"/>
    </source>
</evidence>
<evidence type="ECO:0000313" key="7">
    <source>
        <dbReference type="EMBL" id="KKG31126.1"/>
    </source>
</evidence>
<dbReference type="PATRIC" id="fig|2209.39.peg.312"/>
<dbReference type="Proteomes" id="UP000034424">
    <property type="component" value="Unassembled WGS sequence"/>
</dbReference>
<evidence type="ECO:0000313" key="76">
    <source>
        <dbReference type="Proteomes" id="UP000034151"/>
    </source>
</evidence>
<evidence type="ECO:0000313" key="43">
    <source>
        <dbReference type="EMBL" id="KKH55473.1"/>
    </source>
</evidence>
<dbReference type="Proteomes" id="UP000034817">
    <property type="component" value="Unassembled WGS sequence"/>
</dbReference>
<dbReference type="Pfam" id="PF23477">
    <property type="entry name" value="zf_Tbcl_2"/>
    <property type="match status" value="1"/>
</dbReference>
<dbReference type="Proteomes" id="UP000034937">
    <property type="component" value="Unassembled WGS sequence"/>
</dbReference>
<evidence type="ECO:0000313" key="85">
    <source>
        <dbReference type="Proteomes" id="UP000034279"/>
    </source>
</evidence>
<evidence type="ECO:0000313" key="88">
    <source>
        <dbReference type="Proteomes" id="UP000034387"/>
    </source>
</evidence>
<dbReference type="EMBL" id="JJPF01000139">
    <property type="protein sequence ID" value="KKG39138.1"/>
    <property type="molecule type" value="Genomic_DNA"/>
</dbReference>
<dbReference type="EMBL" id="JJPO01000025">
    <property type="protein sequence ID" value="KKG75788.1"/>
    <property type="molecule type" value="Genomic_DNA"/>
</dbReference>
<evidence type="ECO:0000313" key="92">
    <source>
        <dbReference type="Proteomes" id="UP000034450"/>
    </source>
</evidence>
<dbReference type="Proteomes" id="UP000034074">
    <property type="component" value="Unassembled WGS sequence"/>
</dbReference>
<dbReference type="EMBL" id="JJQI01000110">
    <property type="protein sequence ID" value="KKH36296.1"/>
    <property type="molecule type" value="Genomic_DNA"/>
</dbReference>
<evidence type="ECO:0000313" key="60">
    <source>
        <dbReference type="EMBL" id="QIB90839.1"/>
    </source>
</evidence>
<evidence type="ECO:0000313" key="4">
    <source>
        <dbReference type="EMBL" id="KKG01368.1"/>
    </source>
</evidence>
<evidence type="ECO:0000313" key="19">
    <source>
        <dbReference type="EMBL" id="KKG69692.1"/>
    </source>
</evidence>
<dbReference type="EMBL" id="JJPA01000042">
    <property type="protein sequence ID" value="KKG36670.1"/>
    <property type="molecule type" value="Genomic_DNA"/>
</dbReference>
<evidence type="ECO:0000313" key="58">
    <source>
        <dbReference type="EMBL" id="KKI05957.1"/>
    </source>
</evidence>
<dbReference type="EMBL" id="JJPN01000055">
    <property type="protein sequence ID" value="KKG73197.1"/>
    <property type="molecule type" value="Genomic_DNA"/>
</dbReference>
<evidence type="ECO:0000313" key="14">
    <source>
        <dbReference type="EMBL" id="KKG51358.1"/>
    </source>
</evidence>
<dbReference type="EMBL" id="JJPX01000027">
    <property type="protein sequence ID" value="KKH13279.1"/>
    <property type="molecule type" value="Genomic_DNA"/>
</dbReference>
<dbReference type="EMBL" id="JJQR01000085">
    <property type="protein sequence ID" value="KKH74771.1"/>
    <property type="molecule type" value="Genomic_DNA"/>
</dbReference>
<dbReference type="Proteomes" id="UP000034667">
    <property type="component" value="Unassembled WGS sequence"/>
</dbReference>
<dbReference type="EMBL" id="JJQQ01000003">
    <property type="protein sequence ID" value="KKH70255.1"/>
    <property type="molecule type" value="Genomic_DNA"/>
</dbReference>
<dbReference type="Proteomes" id="UP000034692">
    <property type="component" value="Unassembled WGS sequence"/>
</dbReference>
<evidence type="ECO:0000313" key="68">
    <source>
        <dbReference type="Proteomes" id="UP000033987"/>
    </source>
</evidence>
<dbReference type="EMBL" id="JJQJ01000225">
    <property type="protein sequence ID" value="KKH43755.1"/>
    <property type="molecule type" value="Genomic_DNA"/>
</dbReference>
<evidence type="ECO:0000313" key="105">
    <source>
        <dbReference type="Proteomes" id="UP000034758"/>
    </source>
</evidence>
<evidence type="ECO:0000313" key="102">
    <source>
        <dbReference type="Proteomes" id="UP000034672"/>
    </source>
</evidence>
<name>A0A0F8MKK9_METMZ</name>
<dbReference type="Proteomes" id="UP000034151">
    <property type="component" value="Unassembled WGS sequence"/>
</dbReference>
<dbReference type="Proteomes" id="UP000034040">
    <property type="component" value="Unassembled WGS sequence"/>
</dbReference>
<dbReference type="Proteomes" id="UP000034577">
    <property type="component" value="Unassembled WGS sequence"/>
</dbReference>
<evidence type="ECO:0000313" key="93">
    <source>
        <dbReference type="Proteomes" id="UP000034468"/>
    </source>
</evidence>
<dbReference type="Proteomes" id="UP000034758">
    <property type="component" value="Unassembled WGS sequence"/>
</dbReference>
<evidence type="ECO:0000313" key="57">
    <source>
        <dbReference type="EMBL" id="KKI03825.1"/>
    </source>
</evidence>
<evidence type="ECO:0000313" key="48">
    <source>
        <dbReference type="EMBL" id="KKH70255.1"/>
    </source>
</evidence>
<dbReference type="EMBL" id="JJPB01000085">
    <property type="protein sequence ID" value="KKG31126.1"/>
    <property type="molecule type" value="Genomic_DNA"/>
</dbReference>
<evidence type="ECO:0000313" key="63">
    <source>
        <dbReference type="Proteomes" id="UP000033864"/>
    </source>
</evidence>
<evidence type="ECO:0000313" key="52">
    <source>
        <dbReference type="EMBL" id="KKH83209.1"/>
    </source>
</evidence>
<evidence type="ECO:0000313" key="94">
    <source>
        <dbReference type="Proteomes" id="UP000034547"/>
    </source>
</evidence>
<evidence type="ECO:0000313" key="115">
    <source>
        <dbReference type="Proteomes" id="UP000300067"/>
    </source>
</evidence>
<evidence type="ECO:0000313" key="13">
    <source>
        <dbReference type="EMBL" id="KKG48662.1"/>
    </source>
</evidence>
<evidence type="ECO:0000313" key="15">
    <source>
        <dbReference type="EMBL" id="KKG54549.1"/>
    </source>
</evidence>
<dbReference type="EMBL" id="JJQZ01000123">
    <property type="protein sequence ID" value="KKH93962.1"/>
    <property type="molecule type" value="Genomic_DNA"/>
</dbReference>
<dbReference type="EMBL" id="JJPW01000078">
    <property type="protein sequence ID" value="KKG98951.1"/>
    <property type="molecule type" value="Genomic_DNA"/>
</dbReference>
<evidence type="ECO:0000313" key="62">
    <source>
        <dbReference type="Proteomes" id="UP000033835"/>
    </source>
</evidence>
<evidence type="ECO:0000313" key="64">
    <source>
        <dbReference type="Proteomes" id="UP000033878"/>
    </source>
</evidence>
<dbReference type="Proteomes" id="UP000034925">
    <property type="component" value="Unassembled WGS sequence"/>
</dbReference>
<evidence type="ECO:0000313" key="89">
    <source>
        <dbReference type="Proteomes" id="UP000034399"/>
    </source>
</evidence>
<dbReference type="EMBL" id="JJPV01000090">
    <property type="protein sequence ID" value="KKG98036.1"/>
    <property type="molecule type" value="Genomic_DNA"/>
</dbReference>
<protein>
    <submittedName>
        <fullName evidence="59">CxxC-x17-CxxC domain-containing protein</fullName>
    </submittedName>
</protein>
<dbReference type="EMBL" id="JJQO01000155">
    <property type="protein sequence ID" value="KKH64831.1"/>
    <property type="molecule type" value="Genomic_DNA"/>
</dbReference>
<evidence type="ECO:0000313" key="35">
    <source>
        <dbReference type="EMBL" id="KKH19585.1"/>
    </source>
</evidence>
<evidence type="ECO:0000313" key="21">
    <source>
        <dbReference type="EMBL" id="KKG75788.1"/>
    </source>
</evidence>
<dbReference type="EMBL" id="CP029709">
    <property type="protein sequence ID" value="QCR16281.1"/>
    <property type="molecule type" value="Genomic_DNA"/>
</dbReference>
<dbReference type="EMBL" id="JJPL01000052">
    <property type="protein sequence ID" value="KKG66498.1"/>
    <property type="molecule type" value="Genomic_DNA"/>
</dbReference>
<evidence type="ECO:0000313" key="37">
    <source>
        <dbReference type="EMBL" id="KKH30956.1"/>
    </source>
</evidence>
<dbReference type="Proteomes" id="UP000034279">
    <property type="component" value="Unassembled WGS sequence"/>
</dbReference>
<dbReference type="Proteomes" id="UP000034001">
    <property type="component" value="Unassembled WGS sequence"/>
</dbReference>
<dbReference type="Proteomes" id="UP000033885">
    <property type="component" value="Unassembled WGS sequence"/>
</dbReference>
<gene>
    <name evidence="59" type="ORF">DKM28_09875</name>
    <name evidence="8" type="ORF">DU30_15600</name>
    <name evidence="5" type="ORF">DU31_20060</name>
    <name evidence="15" type="ORF">DU33_04530</name>
    <name evidence="6" type="ORF">DU34_02430</name>
    <name evidence="10" type="ORF">DU35_05425</name>
    <name evidence="13" type="ORF">DU36_19655</name>
    <name evidence="38" type="ORF">DU37_02630</name>
    <name evidence="14" type="ORF">DU38_19405</name>
    <name evidence="11" type="ORF">DU39_01205</name>
    <name evidence="4" type="ORF">DU40_09350</name>
    <name evidence="12" type="ORF">DU41_00695</name>
    <name evidence="31" type="ORF">DU42_06660</name>
    <name evidence="19" type="ORF">DU43_19235</name>
    <name evidence="34" type="ORF">DU44_12400</name>
    <name evidence="17" type="ORF">DU45_17115</name>
    <name evidence="20" type="ORF">DU46_07945</name>
    <name evidence="3" type="ORF">DU47_05345</name>
    <name evidence="35" type="ORF">DU48_11595</name>
    <name evidence="7" type="ORF">DU49_19890</name>
    <name evidence="39" type="ORF">DU50_02190</name>
    <name evidence="30" type="ORF">DU51_08065</name>
    <name evidence="9" type="ORF">DU52_19160</name>
    <name evidence="41" type="ORF">DU54_06795</name>
    <name evidence="23" type="ORF">DU55_10280</name>
    <name evidence="29" type="ORF">DU56_01880</name>
    <name evidence="26" type="ORF">DU57_09015</name>
    <name evidence="36" type="ORF">DU58_02375</name>
    <name evidence="24" type="ORF">DU59_09560</name>
    <name evidence="37" type="ORF">DU60_00615</name>
    <name evidence="22" type="ORF">DU61_05990</name>
    <name evidence="32" type="ORF">DU62_08375</name>
    <name evidence="21" type="ORF">DU63_18650</name>
    <name evidence="16" type="ORF">DU64_09095</name>
    <name evidence="33" type="ORF">DU65_11900</name>
    <name evidence="27" type="ORF">DU66_12160</name>
    <name evidence="18" type="ORF">DU67_00940</name>
    <name evidence="28" type="ORF">DU68_01820</name>
    <name evidence="25" type="ORF">DU69_08095</name>
    <name evidence="40" type="ORF">DU71_03665</name>
    <name evidence="43" type="ORF">DU72_03100</name>
    <name evidence="46" type="ORF">DU73_16585</name>
    <name evidence="44" type="ORF">DU74_06620</name>
    <name evidence="47" type="ORF">DU75_19015</name>
    <name evidence="45" type="ORF">DU76_06955</name>
    <name evidence="49" type="ORF">DU77_03215</name>
    <name evidence="52" type="ORF">DU78_17170</name>
    <name evidence="55" type="ORF">DU79_15240</name>
    <name evidence="53" type="ORF">DU80_03100</name>
    <name evidence="57" type="ORF">DU81_02695</name>
    <name evidence="51" type="ORF">DU82_17975</name>
    <name evidence="58" type="ORF">DU83_00565</name>
    <name evidence="56" type="ORF">DU84_03250</name>
    <name evidence="42" type="ORF">DU85_20380</name>
    <name evidence="50" type="ORF">DU86_04295</name>
    <name evidence="48" type="ORF">DU87_14400</name>
    <name evidence="54" type="ORF">DU88_02370</name>
    <name evidence="60" type="ORF">FQU78_06990</name>
</gene>
<feature type="region of interest" description="Disordered" evidence="1">
    <location>
        <begin position="1"/>
        <end position="20"/>
    </location>
</feature>
<evidence type="ECO:0000313" key="22">
    <source>
        <dbReference type="EMBL" id="KKG81939.1"/>
    </source>
</evidence>
<evidence type="ECO:0000313" key="70">
    <source>
        <dbReference type="Proteomes" id="UP000034021"/>
    </source>
</evidence>
<evidence type="ECO:0000313" key="116">
    <source>
        <dbReference type="Proteomes" id="UP000467371"/>
    </source>
</evidence>
<feature type="domain" description="CxxC-x17-CxxC" evidence="2">
    <location>
        <begin position="18"/>
        <end position="54"/>
    </location>
</feature>
<evidence type="ECO:0000313" key="6">
    <source>
        <dbReference type="EMBL" id="KKG14572.1"/>
    </source>
</evidence>
<dbReference type="Proteomes" id="UP000034566">
    <property type="component" value="Unassembled WGS sequence"/>
</dbReference>
<evidence type="ECO:0000313" key="69">
    <source>
        <dbReference type="Proteomes" id="UP000034001"/>
    </source>
</evidence>
<dbReference type="EMBL" id="JJQH01000197">
    <property type="protein sequence ID" value="KKH34267.1"/>
    <property type="molecule type" value="Genomic_DNA"/>
</dbReference>
<evidence type="ECO:0000313" key="51">
    <source>
        <dbReference type="EMBL" id="KKH80472.1"/>
    </source>
</evidence>
<evidence type="ECO:0000313" key="109">
    <source>
        <dbReference type="Proteomes" id="UP000034872"/>
    </source>
</evidence>
<dbReference type="EMBL" id="JJQX01000200">
    <property type="protein sequence ID" value="KKH90621.1"/>
    <property type="molecule type" value="Genomic_DNA"/>
</dbReference>
<evidence type="ECO:0000313" key="30">
    <source>
        <dbReference type="EMBL" id="KKH06141.1"/>
    </source>
</evidence>
<dbReference type="EMBL" id="JJPH01000124">
    <property type="protein sequence ID" value="KKG48662.1"/>
    <property type="molecule type" value="Genomic_DNA"/>
</dbReference>
<dbReference type="Proteomes" id="UP000034733">
    <property type="component" value="Unassembled WGS sequence"/>
</dbReference>
<dbReference type="EMBL" id="JJQM01000040">
    <property type="protein sequence ID" value="KKH57374.1"/>
    <property type="molecule type" value="Genomic_DNA"/>
</dbReference>
<dbReference type="Proteomes" id="UP000034597">
    <property type="component" value="Unassembled WGS sequence"/>
</dbReference>
<dbReference type="EMBL" id="JJPE01000028">
    <property type="protein sequence ID" value="KKG47323.1"/>
    <property type="molecule type" value="Genomic_DNA"/>
</dbReference>
<evidence type="ECO:0000313" key="84">
    <source>
        <dbReference type="Proteomes" id="UP000034259"/>
    </source>
</evidence>
<evidence type="ECO:0000313" key="101">
    <source>
        <dbReference type="Proteomes" id="UP000034668"/>
    </source>
</evidence>
<dbReference type="EMBL" id="JJPG01000092">
    <property type="protein sequence ID" value="KKG51358.1"/>
    <property type="molecule type" value="Genomic_DNA"/>
</dbReference>
<dbReference type="EMBL" id="JJPC01000137">
    <property type="protein sequence ID" value="KKG31663.1"/>
    <property type="molecule type" value="Genomic_DNA"/>
</dbReference>
<evidence type="ECO:0000313" key="41">
    <source>
        <dbReference type="EMBL" id="KKH39118.1"/>
    </source>
</evidence>
<dbReference type="AlphaFoldDB" id="A0A0F8MKK9"/>
<evidence type="ECO:0000313" key="18">
    <source>
        <dbReference type="EMBL" id="KKG66498.1"/>
    </source>
</evidence>
<evidence type="ECO:0000313" key="55">
    <source>
        <dbReference type="EMBL" id="KKH90621.1"/>
    </source>
</evidence>
<evidence type="ECO:0000313" key="44">
    <source>
        <dbReference type="EMBL" id="KKH57322.1"/>
    </source>
</evidence>
<reference evidence="59 115" key="2">
    <citation type="submission" date="2018-05" db="EMBL/GenBank/DDBJ databases">
        <title>Methanosarcina gilichinskyana sp. nov., a novel methanogenic archaeon isolated from Holocene permafrost, North East Russia.</title>
        <authorList>
            <person name="Oshurkova V."/>
            <person name="Meer M."/>
            <person name="Bochkareva O."/>
            <person name="Shcherbakova V."/>
        </authorList>
    </citation>
    <scope>NUCLEOTIDE SEQUENCE [LARGE SCALE GENOMIC DNA]</scope>
    <source>
        <strain evidence="59 115">JL01</strain>
    </source>
</reference>
<evidence type="ECO:0000313" key="45">
    <source>
        <dbReference type="EMBL" id="KKH57374.1"/>
    </source>
</evidence>
<dbReference type="Proteomes" id="UP000034842">
    <property type="component" value="Unassembled WGS sequence"/>
</dbReference>
<reference evidence="60 116" key="3">
    <citation type="journal article" date="2020" name="Environ. Microbiol. Rep.">
        <title>Redox cycling of Fe(II) and Fe(III) in magnetite accelerates aceticlastic methanogenesis by Methanosarcina mazei.</title>
        <authorList>
            <person name="Wang H."/>
            <person name="Byrne J.M."/>
            <person name="Liu P."/>
            <person name="Liu J."/>
            <person name="Dong X."/>
            <person name="Lu Y."/>
        </authorList>
    </citation>
    <scope>NUCLEOTIDE SEQUENCE [LARGE SCALE GENOMIC DNA]</scope>
    <source>
        <strain evidence="60">Zm-15</strain>
        <strain evidence="116">zm-15</strain>
    </source>
</reference>
<evidence type="ECO:0000313" key="25">
    <source>
        <dbReference type="EMBL" id="KKG87875.1"/>
    </source>
</evidence>
<evidence type="ECO:0000313" key="113">
    <source>
        <dbReference type="Proteomes" id="UP000034944"/>
    </source>
</evidence>
<evidence type="ECO:0000313" key="104">
    <source>
        <dbReference type="Proteomes" id="UP000034733"/>
    </source>
</evidence>
<evidence type="ECO:0000313" key="90">
    <source>
        <dbReference type="Proteomes" id="UP000034409"/>
    </source>
</evidence>
<evidence type="ECO:0000313" key="75">
    <source>
        <dbReference type="Proteomes" id="UP000034142"/>
    </source>
</evidence>
<dbReference type="Proteomes" id="UP000034547">
    <property type="component" value="Unassembled WGS sequence"/>
</dbReference>
<evidence type="ECO:0000313" key="20">
    <source>
        <dbReference type="EMBL" id="KKG73197.1"/>
    </source>
</evidence>
<dbReference type="NCBIfam" id="TIGR04272">
    <property type="entry name" value="cxxc_cxxc_Mbark"/>
    <property type="match status" value="1"/>
</dbReference>
<evidence type="ECO:0000313" key="110">
    <source>
        <dbReference type="Proteomes" id="UP000034921"/>
    </source>
</evidence>
<evidence type="ECO:0000313" key="40">
    <source>
        <dbReference type="EMBL" id="KKH36296.1"/>
    </source>
</evidence>
<dbReference type="EMBL" id="JJOS01000126">
    <property type="protein sequence ID" value="KKF98635.1"/>
    <property type="molecule type" value="Genomic_DNA"/>
</dbReference>
<evidence type="ECO:0000313" key="86">
    <source>
        <dbReference type="Proteomes" id="UP000034298"/>
    </source>
</evidence>
<dbReference type="Proteomes" id="UP000034064">
    <property type="component" value="Unassembled WGS sequence"/>
</dbReference>
<evidence type="ECO:0000313" key="33">
    <source>
        <dbReference type="EMBL" id="KKH17759.1"/>
    </source>
</evidence>
<dbReference type="EMBL" id="JJQT01000012">
    <property type="protein sequence ID" value="KKH83209.1"/>
    <property type="molecule type" value="Genomic_DNA"/>
</dbReference>
<evidence type="ECO:0000313" key="98">
    <source>
        <dbReference type="Proteomes" id="UP000034597"/>
    </source>
</evidence>
<evidence type="ECO:0000313" key="31">
    <source>
        <dbReference type="EMBL" id="KKH13279.1"/>
    </source>
</evidence>
<dbReference type="InterPro" id="IPR026363">
    <property type="entry name" value="CxxC-x17-CxxC_dom"/>
</dbReference>
<dbReference type="EMBL" id="JJPD01000159">
    <property type="protein sequence ID" value="KKG38275.1"/>
    <property type="molecule type" value="Genomic_DNA"/>
</dbReference>
<evidence type="ECO:0000313" key="87">
    <source>
        <dbReference type="Proteomes" id="UP000034338"/>
    </source>
</evidence>
<dbReference type="Proteomes" id="UP000034872">
    <property type="component" value="Unassembled WGS sequence"/>
</dbReference>
<dbReference type="EMBL" id="JJPS01000216">
    <property type="protein sequence ID" value="KKG84915.1"/>
    <property type="molecule type" value="Genomic_DNA"/>
</dbReference>
<sequence>MAFNDRNFRGNSNFGAPREMHKATCSDCNVETEVPFKPDPERPVYCRDCLPNHRTPRENRRY</sequence>
<dbReference type="RefSeq" id="WP_015410801.1">
    <property type="nucleotide sequence ID" value="NZ_AP019780.1"/>
</dbReference>
<dbReference type="OrthoDB" id="144439at2157"/>
<evidence type="ECO:0000313" key="16">
    <source>
        <dbReference type="EMBL" id="KKG61587.1"/>
    </source>
</evidence>
<dbReference type="EMBL" id="JJQC01000140">
    <property type="protein sequence ID" value="KKH17759.1"/>
    <property type="molecule type" value="Genomic_DNA"/>
</dbReference>
<evidence type="ECO:0000313" key="103">
    <source>
        <dbReference type="Proteomes" id="UP000034692"/>
    </source>
</evidence>
<dbReference type="EMBL" id="JJPT01000154">
    <property type="protein sequence ID" value="KKG87875.1"/>
    <property type="molecule type" value="Genomic_DNA"/>
</dbReference>
<evidence type="ECO:0000313" key="38">
    <source>
        <dbReference type="EMBL" id="KKH33818.1"/>
    </source>
</evidence>
<evidence type="ECO:0000313" key="36">
    <source>
        <dbReference type="EMBL" id="KKH30319.1"/>
    </source>
</evidence>
<dbReference type="Proteomes" id="UP000034578">
    <property type="component" value="Unassembled WGS sequence"/>
</dbReference>
<dbReference type="EMBL" id="JJPZ01000010">
    <property type="protein sequence ID" value="KKH14789.1"/>
    <property type="molecule type" value="Genomic_DNA"/>
</dbReference>
<dbReference type="Proteomes" id="UP000033889">
    <property type="component" value="Unassembled WGS sequence"/>
</dbReference>
<dbReference type="Proteomes" id="UP000034921">
    <property type="component" value="Unassembled WGS sequence"/>
</dbReference>
<dbReference type="EMBL" id="CP042908">
    <property type="protein sequence ID" value="QIB90839.1"/>
    <property type="molecule type" value="Genomic_DNA"/>
</dbReference>
<evidence type="ECO:0000313" key="108">
    <source>
        <dbReference type="Proteomes" id="UP000034842"/>
    </source>
</evidence>
<dbReference type="Proteomes" id="UP000034188">
    <property type="component" value="Unassembled WGS sequence"/>
</dbReference>
<dbReference type="Proteomes" id="UP000034409">
    <property type="component" value="Unassembled WGS sequence"/>
</dbReference>
<dbReference type="EMBL" id="JJPP01000017">
    <property type="protein sequence ID" value="KKG83390.1"/>
    <property type="molecule type" value="Genomic_DNA"/>
</dbReference>
<evidence type="ECO:0000313" key="66">
    <source>
        <dbReference type="Proteomes" id="UP000033889"/>
    </source>
</evidence>
<evidence type="ECO:0000313" key="72">
    <source>
        <dbReference type="Proteomes" id="UP000034047"/>
    </source>
</evidence>
<dbReference type="Proteomes" id="UP000034047">
    <property type="component" value="Unassembled WGS sequence"/>
</dbReference>
<evidence type="ECO:0000313" key="23">
    <source>
        <dbReference type="EMBL" id="KKG83390.1"/>
    </source>
</evidence>
<dbReference type="EMBL" id="JJOR01000021">
    <property type="protein sequence ID" value="KKG08033.1"/>
    <property type="molecule type" value="Genomic_DNA"/>
</dbReference>
<evidence type="ECO:0000313" key="54">
    <source>
        <dbReference type="EMBL" id="KKH88196.1"/>
    </source>
</evidence>
<dbReference type="EMBL" id="JJQB01000080">
    <property type="protein sequence ID" value="KKH19585.1"/>
    <property type="molecule type" value="Genomic_DNA"/>
</dbReference>
<evidence type="ECO:0000313" key="27">
    <source>
        <dbReference type="EMBL" id="KKG93940.1"/>
    </source>
</evidence>
<dbReference type="Proteomes" id="UP000034657">
    <property type="component" value="Unassembled WGS sequence"/>
</dbReference>
<dbReference type="EMBL" id="JJQG01000076">
    <property type="protein sequence ID" value="KKH39118.1"/>
    <property type="molecule type" value="Genomic_DNA"/>
</dbReference>
<dbReference type="EMBL" id="JJPK01000046">
    <property type="protein sequence ID" value="KKG62901.1"/>
    <property type="molecule type" value="Genomic_DNA"/>
</dbReference>
<evidence type="ECO:0000313" key="81">
    <source>
        <dbReference type="Proteomes" id="UP000034232"/>
    </source>
</evidence>
<dbReference type="Proteomes" id="UP000034950">
    <property type="component" value="Unassembled WGS sequence"/>
</dbReference>
<evidence type="ECO:0000313" key="114">
    <source>
        <dbReference type="Proteomes" id="UP000034950"/>
    </source>
</evidence>
<dbReference type="Proteomes" id="UP000034298">
    <property type="component" value="Unassembled WGS sequence"/>
</dbReference>
<evidence type="ECO:0000259" key="2">
    <source>
        <dbReference type="Pfam" id="PF23477"/>
    </source>
</evidence>
<dbReference type="Proteomes" id="UP000034468">
    <property type="component" value="Unassembled WGS sequence"/>
</dbReference>
<dbReference type="Proteomes" id="UP000034195">
    <property type="component" value="Unassembled WGS sequence"/>
</dbReference>
<dbReference type="Proteomes" id="UP000033864">
    <property type="component" value="Unassembled WGS sequence"/>
</dbReference>
<dbReference type="Proteomes" id="UP000034338">
    <property type="component" value="Unassembled WGS sequence"/>
</dbReference>
<evidence type="ECO:0000313" key="82">
    <source>
        <dbReference type="Proteomes" id="UP000034243"/>
    </source>
</evidence>
<dbReference type="Proteomes" id="UP000033987">
    <property type="component" value="Unassembled WGS sequence"/>
</dbReference>
<dbReference type="EMBL" id="JJQW01000065">
    <property type="protein sequence ID" value="KKH88196.1"/>
    <property type="molecule type" value="Genomic_DNA"/>
</dbReference>
<evidence type="ECO:0000313" key="79">
    <source>
        <dbReference type="Proteomes" id="UP000034195"/>
    </source>
</evidence>
<dbReference type="Proteomes" id="UP000033814">
    <property type="component" value="Unassembled WGS sequence"/>
</dbReference>
<evidence type="ECO:0000313" key="111">
    <source>
        <dbReference type="Proteomes" id="UP000034925"/>
    </source>
</evidence>
<evidence type="ECO:0000313" key="67">
    <source>
        <dbReference type="Proteomes" id="UP000033933"/>
    </source>
</evidence>
<dbReference type="EMBL" id="JJPM01000272">
    <property type="protein sequence ID" value="KKG69692.1"/>
    <property type="molecule type" value="Genomic_DNA"/>
</dbReference>
<evidence type="ECO:0000313" key="32">
    <source>
        <dbReference type="EMBL" id="KKH14789.1"/>
    </source>
</evidence>
<dbReference type="EMBL" id="JJPQ01000079">
    <property type="protein sequence ID" value="KKG81939.1"/>
    <property type="molecule type" value="Genomic_DNA"/>
</dbReference>
<evidence type="ECO:0000313" key="39">
    <source>
        <dbReference type="EMBL" id="KKH34267.1"/>
    </source>
</evidence>
<evidence type="ECO:0000313" key="5">
    <source>
        <dbReference type="EMBL" id="KKG08033.1"/>
    </source>
</evidence>
<evidence type="ECO:0000313" key="12">
    <source>
        <dbReference type="EMBL" id="KKG47323.1"/>
    </source>
</evidence>
<evidence type="ECO:0000313" key="11">
    <source>
        <dbReference type="EMBL" id="KKG39138.1"/>
    </source>
</evidence>
<evidence type="ECO:0000313" key="74">
    <source>
        <dbReference type="Proteomes" id="UP000034074"/>
    </source>
</evidence>
<dbReference type="EMBL" id="JJPY01000106">
    <property type="protein sequence ID" value="KKH06141.1"/>
    <property type="molecule type" value="Genomic_DNA"/>
</dbReference>
<evidence type="ECO:0000313" key="34">
    <source>
        <dbReference type="EMBL" id="KKH18909.1"/>
    </source>
</evidence>
<evidence type="ECO:0000313" key="46">
    <source>
        <dbReference type="EMBL" id="KKH60458.1"/>
    </source>
</evidence>
<dbReference type="EMBL" id="JJQU01000122">
    <property type="protein sequence ID" value="KKH85316.1"/>
    <property type="molecule type" value="Genomic_DNA"/>
</dbReference>
<dbReference type="EMBL" id="JJPR01000012">
    <property type="protein sequence ID" value="KKG90224.1"/>
    <property type="molecule type" value="Genomic_DNA"/>
</dbReference>
<evidence type="ECO:0000313" key="17">
    <source>
        <dbReference type="EMBL" id="KKG62901.1"/>
    </source>
</evidence>
<evidence type="ECO:0000313" key="29">
    <source>
        <dbReference type="EMBL" id="KKG98951.1"/>
    </source>
</evidence>
<dbReference type="Proteomes" id="UP000467371">
    <property type="component" value="Chromosome"/>
</dbReference>
<dbReference type="EMBL" id="JJQP01000316">
    <property type="protein sequence ID" value="KKH60458.1"/>
    <property type="molecule type" value="Genomic_DNA"/>
</dbReference>
<dbReference type="EMBL" id="JJRB01000021">
    <property type="protein sequence ID" value="KKI05957.1"/>
    <property type="molecule type" value="Genomic_DNA"/>
</dbReference>
<dbReference type="Proteomes" id="UP000300067">
    <property type="component" value="Chromosome"/>
</dbReference>
<evidence type="ECO:0000313" key="28">
    <source>
        <dbReference type="EMBL" id="KKG98036.1"/>
    </source>
</evidence>
<evidence type="ECO:0000313" key="112">
    <source>
        <dbReference type="Proteomes" id="UP000034937"/>
    </source>
</evidence>
<dbReference type="EMBL" id="JJPI01000071">
    <property type="protein sequence ID" value="KKG54549.1"/>
    <property type="molecule type" value="Genomic_DNA"/>
</dbReference>
<evidence type="ECO:0000313" key="100">
    <source>
        <dbReference type="Proteomes" id="UP000034667"/>
    </source>
</evidence>
<evidence type="ECO:0000313" key="59">
    <source>
        <dbReference type="EMBL" id="QCR16281.1"/>
    </source>
</evidence>
<evidence type="ECO:0000313" key="73">
    <source>
        <dbReference type="Proteomes" id="UP000034064"/>
    </source>
</evidence>
<dbReference type="Proteomes" id="UP000034399">
    <property type="component" value="Unassembled WGS sequence"/>
</dbReference>
<reference evidence="61 62" key="1">
    <citation type="journal article" date="2015" name="ISME J.">
        <title>Genomic and phenotypic differentiation among Methanosarcina mazei populations from Columbia River sediment.</title>
        <authorList>
            <person name="Youngblut N.D."/>
            <person name="Wirth J.S."/>
            <person name="Henriksen J.R."/>
            <person name="Smith M."/>
            <person name="Simon H."/>
            <person name="Metcalf W.W."/>
            <person name="Whitaker R.J."/>
        </authorList>
    </citation>
    <scope>NUCLEOTIDE SEQUENCE [LARGE SCALE GENOMIC DNA]</scope>
    <source>
        <strain evidence="34 73">1.F.A.1A.3</strain>
        <strain evidence="35 104">1.F.A.1B.3</strain>
        <strain evidence="33 68">1.F.A.1B.4</strain>
        <strain evidence="36 80">1.F.A.2.8</strain>
        <strain evidence="37 110">1.F.M.0.5</strain>
        <strain evidence="38 87">1.H.A.0.1</strain>
        <strain evidence="41 105">1.H.A.1A.1</strain>
        <strain evidence="39 70">1.H.A.1A.3</strain>
        <strain evidence="40 102">1.H.A.1A.4</strain>
        <strain evidence="42 63">1.H.A.1A.6</strain>
        <strain evidence="43 84">1.H.A.2.1</strain>
        <strain evidence="45 81">1.H.A.2.3</strain>
        <strain evidence="44 92">1.H.A.2.6</strain>
        <strain evidence="47 103">1.H.A.2.7</strain>
        <strain evidence="46">1.H.A.2.8</strain>
        <strain evidence="48 67">1.H.M.0.1</strain>
        <strain evidence="50 111">1.H.M.1A.1</strain>
        <strain evidence="49 71">1.H.M.1A.2</strain>
        <strain evidence="52 108">1.H.M.1A.3</strain>
        <strain evidence="53 77">1.H.M.2.1</strain>
        <strain evidence="51 61">1.H.M.2.2</strain>
        <strain evidence="54 112">1.H.M.2.3</strain>
        <strain evidence="55 101">1.H.M.2.4</strain>
        <strain evidence="56 109">1.H.T.2.1</strain>
        <strain evidence="57 65">1.H.T.2.3</strain>
        <strain evidence="58 94">1.H.T.2.5</strain>
        <strain evidence="5 75">2.F.A.2.3</strain>
        <strain evidence="3 97">2.F.A.2.4</strain>
        <strain evidence="4 98">2.F.T.0.2</strain>
        <strain evidence="6 72">2.F.T.2.6</strain>
        <strain evidence="9 89">3.F.A.1A.1</strain>
        <strain evidence="7 64">3.F.A.1A.3</strain>
        <strain evidence="8 86">3.F.A.1B.1</strain>
        <strain evidence="10 96">3.F.A.2.12</strain>
        <strain evidence="12 100">3.F.A.2.3</strain>
        <strain evidence="11 76">3.F.A.2.5</strain>
        <strain evidence="14 79">3.F.A.2.6</strain>
        <strain evidence="13 82">3.F.A.2.7</strain>
        <strain evidence="15 78">3.F.T.1A.1</strain>
        <strain evidence="16 85">3.F.T.1A.2</strain>
        <strain evidence="17 95">3.F.T.1A.4</strain>
        <strain evidence="18 91">3.F.T.2.1</strain>
        <strain evidence="19">3.H.A.1A.1</strain>
        <strain evidence="20 74">3.H.A.1A.2</strain>
        <strain evidence="21 69">3.H.A.2.1</strain>
        <strain evidence="23 106">3.H.A.2.4</strain>
        <strain evidence="22 66">3.H.A.2.5</strain>
        <strain evidence="26 114">3.H.A.2.6</strain>
        <strain evidence="24 90">3.H.A.2.8</strain>
        <strain evidence="25 99">3.H.M.1A.1</strain>
        <strain evidence="27 93">3.H.M.1B.1</strain>
        <strain evidence="28 62">3.H.M.1B.2</strain>
        <strain evidence="29 83">3.H.M.1B.5</strain>
        <strain evidence="31 88">3.H.M.2.7</strain>
        <strain evidence="30 107">3.H.T.1A.1</strain>
        <strain evidence="32 113">3.H.T.1A.2</strain>
    </source>
</reference>
<dbReference type="EMBL" id="JJPJ01000080">
    <property type="protein sequence ID" value="KKG61587.1"/>
    <property type="molecule type" value="Genomic_DNA"/>
</dbReference>
<evidence type="ECO:0000313" key="95">
    <source>
        <dbReference type="Proteomes" id="UP000034566"/>
    </source>
</evidence>
<evidence type="ECO:0000313" key="24">
    <source>
        <dbReference type="EMBL" id="KKG84915.1"/>
    </source>
</evidence>
<organism evidence="30 107">
    <name type="scientific">Methanosarcina mazei</name>
    <name type="common">Methanosarcina frisia</name>
    <dbReference type="NCBI Taxonomy" id="2209"/>
    <lineage>
        <taxon>Archaea</taxon>
        <taxon>Methanobacteriati</taxon>
        <taxon>Methanobacteriota</taxon>
        <taxon>Stenosarchaea group</taxon>
        <taxon>Methanomicrobia</taxon>
        <taxon>Methanosarcinales</taxon>
        <taxon>Methanosarcinaceae</taxon>
        <taxon>Methanosarcina</taxon>
    </lineage>
</organism>
<dbReference type="Proteomes" id="UP000034021">
    <property type="component" value="Unassembled WGS sequence"/>
</dbReference>
<evidence type="ECO:0000313" key="42">
    <source>
        <dbReference type="EMBL" id="KKH43755.1"/>
    </source>
</evidence>
<dbReference type="EMBL" id="JJRA01000075">
    <property type="protein sequence ID" value="KKI03825.1"/>
    <property type="molecule type" value="Genomic_DNA"/>
</dbReference>
<dbReference type="EMBL" id="JJQF01000025">
    <property type="protein sequence ID" value="KKH33818.1"/>
    <property type="molecule type" value="Genomic_DNA"/>
</dbReference>
<dbReference type="Proteomes" id="UP000034227">
    <property type="component" value="Unassembled WGS sequence"/>
</dbReference>
<dbReference type="EMBL" id="JJQS01000085">
    <property type="protein sequence ID" value="KKH74302.1"/>
    <property type="molecule type" value="Genomic_DNA"/>
</dbReference>
<dbReference type="Proteomes" id="UP000034253">
    <property type="component" value="Unassembled WGS sequence"/>
</dbReference>
<dbReference type="EMBL" id="JJQV01000134">
    <property type="protein sequence ID" value="KKH80472.1"/>
    <property type="molecule type" value="Genomic_DNA"/>
</dbReference>
<evidence type="ECO:0000313" key="3">
    <source>
        <dbReference type="EMBL" id="KKF98635.1"/>
    </source>
</evidence>
<dbReference type="Proteomes" id="UP000033933">
    <property type="component" value="Unassembled WGS sequence"/>
</dbReference>
<dbReference type="Proteomes" id="UP000034672">
    <property type="component" value="Unassembled WGS sequence"/>
</dbReference>
<evidence type="ECO:0000256" key="1">
    <source>
        <dbReference type="SAM" id="MobiDB-lite"/>
    </source>
</evidence>
<dbReference type="Proteomes" id="UP000034142">
    <property type="component" value="Unassembled WGS sequence"/>
</dbReference>
<evidence type="ECO:0000313" key="9">
    <source>
        <dbReference type="EMBL" id="KKG36670.1"/>
    </source>
</evidence>
<dbReference type="Proteomes" id="UP000034232">
    <property type="component" value="Unassembled WGS sequence"/>
</dbReference>
<dbReference type="EMBL" id="JJQD01000061">
    <property type="protein sequence ID" value="KKH30319.1"/>
    <property type="molecule type" value="Genomic_DNA"/>
</dbReference>
<evidence type="ECO:0000313" key="91">
    <source>
        <dbReference type="Proteomes" id="UP000034424"/>
    </source>
</evidence>